<accession>A0ABR9QHZ8</accession>
<reference evidence="4 5" key="1">
    <citation type="submission" date="2020-10" db="EMBL/GenBank/DDBJ databases">
        <title>Bacillus sp. HD4P25, an endophyte from a halophyte.</title>
        <authorList>
            <person name="Sun J.-Q."/>
        </authorList>
    </citation>
    <scope>NUCLEOTIDE SEQUENCE [LARGE SCALE GENOMIC DNA]</scope>
    <source>
        <strain evidence="4 5">YIM 93174</strain>
    </source>
</reference>
<gene>
    <name evidence="4" type="ORF">IMZ08_08680</name>
</gene>
<dbReference type="NCBIfam" id="NF002806">
    <property type="entry name" value="PRK02948.1"/>
    <property type="match status" value="1"/>
</dbReference>
<dbReference type="PANTHER" id="PTHR11601:SF36">
    <property type="entry name" value="CYSTEINE DESULFURASE NIFS-RELATED"/>
    <property type="match status" value="1"/>
</dbReference>
<dbReference type="PANTHER" id="PTHR11601">
    <property type="entry name" value="CYSTEINE DESULFURYLASE FAMILY MEMBER"/>
    <property type="match status" value="1"/>
</dbReference>
<dbReference type="Pfam" id="PF00266">
    <property type="entry name" value="Aminotran_5"/>
    <property type="match status" value="1"/>
</dbReference>
<evidence type="ECO:0000313" key="4">
    <source>
        <dbReference type="EMBL" id="MBE4908127.1"/>
    </source>
</evidence>
<feature type="domain" description="Aminotransferase class V" evidence="3">
    <location>
        <begin position="2"/>
        <end position="364"/>
    </location>
</feature>
<comment type="caution">
    <text evidence="4">The sequence shown here is derived from an EMBL/GenBank/DDBJ whole genome shotgun (WGS) entry which is preliminary data.</text>
</comment>
<dbReference type="SUPFAM" id="SSF53383">
    <property type="entry name" value="PLP-dependent transferases"/>
    <property type="match status" value="1"/>
</dbReference>
<dbReference type="RefSeq" id="WP_193535585.1">
    <property type="nucleotide sequence ID" value="NZ_JADCLJ010000019.1"/>
</dbReference>
<dbReference type="PIRSF" id="PIRSF005572">
    <property type="entry name" value="NifS"/>
    <property type="match status" value="1"/>
</dbReference>
<dbReference type="InterPro" id="IPR015421">
    <property type="entry name" value="PyrdxlP-dep_Trfase_major"/>
</dbReference>
<organism evidence="4 5">
    <name type="scientific">Litchfieldia luteola</name>
    <dbReference type="NCBI Taxonomy" id="682179"/>
    <lineage>
        <taxon>Bacteria</taxon>
        <taxon>Bacillati</taxon>
        <taxon>Bacillota</taxon>
        <taxon>Bacilli</taxon>
        <taxon>Bacillales</taxon>
        <taxon>Bacillaceae</taxon>
        <taxon>Litchfieldia</taxon>
    </lineage>
</organism>
<keyword evidence="2" id="KW-0663">Pyridoxal phosphate</keyword>
<protein>
    <submittedName>
        <fullName evidence="4">IscS subfamily cysteine desulfurase</fullName>
    </submittedName>
</protein>
<sequence length="377" mass="41636">MIYLDYAATTPMRDESIQAYSEVAKKIFGNPSSLHDHGTSAKNVLEGCREELAKLIAVPKSGVFFTGGGSDANILAIQSLLLGNKHKGKHLITTKVEHSSVKNLFKKLEDEGYTITYLNVTSSGEVNLKELEQSITEETVLASIHHVNSEIGVIQPIHEIGKILKKHDILFHSDCVQSFGKIPIEIKEANLDSISISSHKIYGPKGVGAAYINPMVKWSSVFPNTSHEFGFRPGTVDVPGIAAFVIAAQLIYNEMTDEQQRLQTLRTHLIEEIGHLHLPIEIINRASLHLPTILGLLIEGIEGQYSMLECNRHGVAISTGSACQVGQQEPSKTMIAIGKTPDKAKQFIRLSFGKYTTIEDIDFLLKIMKQIINNFRL</sequence>
<evidence type="ECO:0000256" key="2">
    <source>
        <dbReference type="ARBA" id="ARBA00022898"/>
    </source>
</evidence>
<dbReference type="InterPro" id="IPR016454">
    <property type="entry name" value="Cysteine_dSase"/>
</dbReference>
<dbReference type="Gene3D" id="3.40.640.10">
    <property type="entry name" value="Type I PLP-dependent aspartate aminotransferase-like (Major domain)"/>
    <property type="match status" value="1"/>
</dbReference>
<dbReference type="EMBL" id="JADCLJ010000019">
    <property type="protein sequence ID" value="MBE4908127.1"/>
    <property type="molecule type" value="Genomic_DNA"/>
</dbReference>
<evidence type="ECO:0000256" key="1">
    <source>
        <dbReference type="ARBA" id="ARBA00001933"/>
    </source>
</evidence>
<dbReference type="InterPro" id="IPR015424">
    <property type="entry name" value="PyrdxlP-dep_Trfase"/>
</dbReference>
<keyword evidence="5" id="KW-1185">Reference proteome</keyword>
<evidence type="ECO:0000313" key="5">
    <source>
        <dbReference type="Proteomes" id="UP001516662"/>
    </source>
</evidence>
<dbReference type="Proteomes" id="UP001516662">
    <property type="component" value="Unassembled WGS sequence"/>
</dbReference>
<dbReference type="InterPro" id="IPR015422">
    <property type="entry name" value="PyrdxlP-dep_Trfase_small"/>
</dbReference>
<proteinExistence type="predicted"/>
<dbReference type="Gene3D" id="3.90.1150.10">
    <property type="entry name" value="Aspartate Aminotransferase, domain 1"/>
    <property type="match status" value="1"/>
</dbReference>
<dbReference type="InterPro" id="IPR000192">
    <property type="entry name" value="Aminotrans_V_dom"/>
</dbReference>
<evidence type="ECO:0000259" key="3">
    <source>
        <dbReference type="Pfam" id="PF00266"/>
    </source>
</evidence>
<comment type="cofactor">
    <cofactor evidence="1">
        <name>pyridoxal 5'-phosphate</name>
        <dbReference type="ChEBI" id="CHEBI:597326"/>
    </cofactor>
</comment>
<name>A0ABR9QHZ8_9BACI</name>